<evidence type="ECO:0000313" key="1">
    <source>
        <dbReference type="EMBL" id="KOF66716.1"/>
    </source>
</evidence>
<organism evidence="1">
    <name type="scientific">Octopus bimaculoides</name>
    <name type="common">California two-spotted octopus</name>
    <dbReference type="NCBI Taxonomy" id="37653"/>
    <lineage>
        <taxon>Eukaryota</taxon>
        <taxon>Metazoa</taxon>
        <taxon>Spiralia</taxon>
        <taxon>Lophotrochozoa</taxon>
        <taxon>Mollusca</taxon>
        <taxon>Cephalopoda</taxon>
        <taxon>Coleoidea</taxon>
        <taxon>Octopodiformes</taxon>
        <taxon>Octopoda</taxon>
        <taxon>Incirrata</taxon>
        <taxon>Octopodidae</taxon>
        <taxon>Octopus</taxon>
    </lineage>
</organism>
<gene>
    <name evidence="1" type="ORF">OCBIM_22011538mg</name>
</gene>
<proteinExistence type="predicted"/>
<dbReference type="EMBL" id="KQ427775">
    <property type="protein sequence ID" value="KOF66716.1"/>
    <property type="molecule type" value="Genomic_DNA"/>
</dbReference>
<reference evidence="1" key="1">
    <citation type="submission" date="2015-07" db="EMBL/GenBank/DDBJ databases">
        <title>MeaNS - Measles Nucleotide Surveillance Program.</title>
        <authorList>
            <person name="Tran T."/>
            <person name="Druce J."/>
        </authorList>
    </citation>
    <scope>NUCLEOTIDE SEQUENCE</scope>
    <source>
        <strain evidence="1">UCB-OBI-ISO-001</strain>
        <tissue evidence="1">Gonad</tissue>
    </source>
</reference>
<dbReference type="AlphaFoldDB" id="A0A0L8FPS3"/>
<sequence>MEFLSTPFLQIEQGHLPEGICDLSAFLLTNTLVFARLTLRPFDLRLCSILNSSDNLEYYDEQGVGMRTDPW</sequence>
<name>A0A0L8FPS3_OCTBM</name>
<accession>A0A0L8FPS3</accession>
<protein>
    <submittedName>
        <fullName evidence="1">Uncharacterized protein</fullName>
    </submittedName>
</protein>